<feature type="region of interest" description="Disordered" evidence="1">
    <location>
        <begin position="49"/>
        <end position="95"/>
    </location>
</feature>
<name>A0ABN9T190_9DINO</name>
<dbReference type="EMBL" id="CAUYUJ010014243">
    <property type="protein sequence ID" value="CAK0838687.1"/>
    <property type="molecule type" value="Genomic_DNA"/>
</dbReference>
<dbReference type="Proteomes" id="UP001189429">
    <property type="component" value="Unassembled WGS sequence"/>
</dbReference>
<reference evidence="2" key="1">
    <citation type="submission" date="2023-10" db="EMBL/GenBank/DDBJ databases">
        <authorList>
            <person name="Chen Y."/>
            <person name="Shah S."/>
            <person name="Dougan E. K."/>
            <person name="Thang M."/>
            <person name="Chan C."/>
        </authorList>
    </citation>
    <scope>NUCLEOTIDE SEQUENCE [LARGE SCALE GENOMIC DNA]</scope>
</reference>
<sequence length="621" mass="69330">ASWRRPLPRRRASSTPTTVRWSWPRERRGVGRRTRPPCAAFCTACAPTRPRRAPPRALPRTAPAHGARPRRARRMSNAAATQKYNCTDPSDARPDKWPAEKQQMCCIQEGIGCPGVDYRGTLNHLQPWAAKTHTTTAKTHTTTNTIESTTTTLSTTVKADNASDTTTRLNTTVTVESTTTVKGITTVEITTTVTTLDRGVFANVNYEGKTDACDAFQNKFLTYLQTIETQLRSTVDVDCSSQERDKADKAEDEELGISWDERKAAIGRQMKESGKLGDWRPDFSEVIQRDYCCTNVDTRWCKQFDGKEKYAYRCDLNQTEYQEEWVMPKKLWCCLHFDIGCRALSELCPDKLVFSTTATATSTTTATATALTATTRTITSTLDPQSCQTDLANWQNAWPVAKKTECCTRFLTFNVWPADTEEGCCSNGFAACEQMALADNPEYDCEAAYPNWREAWSAEKQEWCCAHYKRGCHEASYECDTSDDDLISDWPVSKSSWCCTHRQVGCAADPQSEGAAGFDCSPSAQNTAPEWSQEQKRWCCMYEDVGCHELVAENRLAAKYTQASTSDWTPSPASALVRTWGVGVILLASTALTLHTVCRRRVYHLPVANQAMLLGVGVELE</sequence>
<keyword evidence="3" id="KW-1185">Reference proteome</keyword>
<proteinExistence type="predicted"/>
<evidence type="ECO:0000313" key="3">
    <source>
        <dbReference type="Proteomes" id="UP001189429"/>
    </source>
</evidence>
<accession>A0ABN9T190</accession>
<evidence type="ECO:0000256" key="1">
    <source>
        <dbReference type="SAM" id="MobiDB-lite"/>
    </source>
</evidence>
<feature type="non-terminal residue" evidence="2">
    <location>
        <position position="1"/>
    </location>
</feature>
<comment type="caution">
    <text evidence="2">The sequence shown here is derived from an EMBL/GenBank/DDBJ whole genome shotgun (WGS) entry which is preliminary data.</text>
</comment>
<evidence type="ECO:0000313" key="2">
    <source>
        <dbReference type="EMBL" id="CAK0838687.1"/>
    </source>
</evidence>
<feature type="compositionally biased region" description="Basic residues" evidence="1">
    <location>
        <begin position="1"/>
        <end position="12"/>
    </location>
</feature>
<organism evidence="2 3">
    <name type="scientific">Prorocentrum cordatum</name>
    <dbReference type="NCBI Taxonomy" id="2364126"/>
    <lineage>
        <taxon>Eukaryota</taxon>
        <taxon>Sar</taxon>
        <taxon>Alveolata</taxon>
        <taxon>Dinophyceae</taxon>
        <taxon>Prorocentrales</taxon>
        <taxon>Prorocentraceae</taxon>
        <taxon>Prorocentrum</taxon>
    </lineage>
</organism>
<feature type="region of interest" description="Disordered" evidence="1">
    <location>
        <begin position="1"/>
        <end position="34"/>
    </location>
</feature>
<protein>
    <submittedName>
        <fullName evidence="2">Uncharacterized protein</fullName>
    </submittedName>
</protein>
<gene>
    <name evidence="2" type="ORF">PCOR1329_LOCUS34585</name>
</gene>